<name>A0A158GL56_9BURK</name>
<organism evidence="1 2">
    <name type="scientific">Caballeronia udeis</name>
    <dbReference type="NCBI Taxonomy" id="1232866"/>
    <lineage>
        <taxon>Bacteria</taxon>
        <taxon>Pseudomonadati</taxon>
        <taxon>Pseudomonadota</taxon>
        <taxon>Betaproteobacteria</taxon>
        <taxon>Burkholderiales</taxon>
        <taxon>Burkholderiaceae</taxon>
        <taxon>Caballeronia</taxon>
    </lineage>
</organism>
<gene>
    <name evidence="1" type="ORF">AWB69_02809</name>
</gene>
<dbReference type="OrthoDB" id="198812at2"/>
<reference evidence="1 2" key="1">
    <citation type="submission" date="2016-01" db="EMBL/GenBank/DDBJ databases">
        <authorList>
            <person name="Oliw E.H."/>
        </authorList>
    </citation>
    <scope>NUCLEOTIDE SEQUENCE [LARGE SCALE GENOMIC DNA]</scope>
    <source>
        <strain evidence="1">LMG 27134</strain>
    </source>
</reference>
<dbReference type="AlphaFoldDB" id="A0A158GL56"/>
<evidence type="ECO:0000313" key="2">
    <source>
        <dbReference type="Proteomes" id="UP000054683"/>
    </source>
</evidence>
<proteinExistence type="predicted"/>
<sequence>MPSPEHIRLTTLGARWMKRQGFDVVGTEIIAAGSREQPDVIGFRSLCSALIEVKISRGDFLADALKPERQTAGSGLGVYRFYLCPLGLIAVDELPPRWGLLYAVGHTIREVVRPQGNIWPGPNTAVGSWAEFTHTPDADKERAVLFSIARRLTNGQPVSMTQP</sequence>
<protein>
    <submittedName>
        <fullName evidence="1">Uncharacterized protein</fullName>
    </submittedName>
</protein>
<dbReference type="Proteomes" id="UP000054683">
    <property type="component" value="Unassembled WGS sequence"/>
</dbReference>
<dbReference type="EMBL" id="FCOK02000015">
    <property type="protein sequence ID" value="SAL32349.1"/>
    <property type="molecule type" value="Genomic_DNA"/>
</dbReference>
<dbReference type="RefSeq" id="WP_062085450.1">
    <property type="nucleotide sequence ID" value="NZ_FCOK02000015.1"/>
</dbReference>
<evidence type="ECO:0000313" key="1">
    <source>
        <dbReference type="EMBL" id="SAL32349.1"/>
    </source>
</evidence>
<accession>A0A158GL56</accession>